<feature type="domain" description="DNA helicase Pif1-like DEAD-box helicase" evidence="2">
    <location>
        <begin position="142"/>
        <end position="236"/>
    </location>
</feature>
<dbReference type="Proteomes" id="UP000299102">
    <property type="component" value="Unassembled WGS sequence"/>
</dbReference>
<proteinExistence type="inferred from homology"/>
<dbReference type="GO" id="GO:0005524">
    <property type="term" value="F:ATP binding"/>
    <property type="evidence" value="ECO:0007669"/>
    <property type="project" value="UniProtKB-KW"/>
</dbReference>
<dbReference type="STRING" id="151549.A0A4C1SEK8"/>
<dbReference type="PANTHER" id="PTHR10492">
    <property type="match status" value="1"/>
</dbReference>
<comment type="cofactor">
    <cofactor evidence="1">
        <name>Mg(2+)</name>
        <dbReference type="ChEBI" id="CHEBI:18420"/>
    </cofactor>
</comment>
<dbReference type="EC" id="5.6.2.3" evidence="1"/>
<reference evidence="3 4" key="1">
    <citation type="journal article" date="2019" name="Commun. Biol.">
        <title>The bagworm genome reveals a unique fibroin gene that provides high tensile strength.</title>
        <authorList>
            <person name="Kono N."/>
            <person name="Nakamura H."/>
            <person name="Ohtoshi R."/>
            <person name="Tomita M."/>
            <person name="Numata K."/>
            <person name="Arakawa K."/>
        </authorList>
    </citation>
    <scope>NUCLEOTIDE SEQUENCE [LARGE SCALE GENOMIC DNA]</scope>
</reference>
<evidence type="ECO:0000313" key="4">
    <source>
        <dbReference type="Proteomes" id="UP000299102"/>
    </source>
</evidence>
<dbReference type="InterPro" id="IPR010285">
    <property type="entry name" value="DNA_helicase_pif1-like_DEAD"/>
</dbReference>
<evidence type="ECO:0000256" key="1">
    <source>
        <dbReference type="RuleBase" id="RU363044"/>
    </source>
</evidence>
<keyword evidence="1" id="KW-0234">DNA repair</keyword>
<gene>
    <name evidence="3" type="ORF">EVAR_74208_1</name>
</gene>
<dbReference type="AlphaFoldDB" id="A0A4C1SEK8"/>
<dbReference type="InterPro" id="IPR027417">
    <property type="entry name" value="P-loop_NTPase"/>
</dbReference>
<evidence type="ECO:0000313" key="3">
    <source>
        <dbReference type="EMBL" id="GBO99796.1"/>
    </source>
</evidence>
<comment type="caution">
    <text evidence="3">The sequence shown here is derived from an EMBL/GenBank/DDBJ whole genome shotgun (WGS) entry which is preliminary data.</text>
</comment>
<comment type="similarity">
    <text evidence="1">Belongs to the helicase family.</text>
</comment>
<keyword evidence="1" id="KW-0233">DNA recombination</keyword>
<dbReference type="SUPFAM" id="SSF52540">
    <property type="entry name" value="P-loop containing nucleoside triphosphate hydrolases"/>
    <property type="match status" value="1"/>
</dbReference>
<dbReference type="GO" id="GO:0016887">
    <property type="term" value="F:ATP hydrolysis activity"/>
    <property type="evidence" value="ECO:0007669"/>
    <property type="project" value="RHEA"/>
</dbReference>
<comment type="catalytic activity">
    <reaction evidence="1">
        <text>ATP + H2O = ADP + phosphate + H(+)</text>
        <dbReference type="Rhea" id="RHEA:13065"/>
        <dbReference type="ChEBI" id="CHEBI:15377"/>
        <dbReference type="ChEBI" id="CHEBI:15378"/>
        <dbReference type="ChEBI" id="CHEBI:30616"/>
        <dbReference type="ChEBI" id="CHEBI:43474"/>
        <dbReference type="ChEBI" id="CHEBI:456216"/>
        <dbReference type="EC" id="5.6.2.3"/>
    </reaction>
</comment>
<keyword evidence="1" id="KW-0227">DNA damage</keyword>
<dbReference type="EMBL" id="BGZK01000004">
    <property type="protein sequence ID" value="GBO99796.1"/>
    <property type="molecule type" value="Genomic_DNA"/>
</dbReference>
<dbReference type="PANTHER" id="PTHR10492:SF57">
    <property type="entry name" value="ATP-DEPENDENT DNA HELICASE"/>
    <property type="match status" value="1"/>
</dbReference>
<keyword evidence="1" id="KW-0067">ATP-binding</keyword>
<name>A0A4C1SEK8_EUMVA</name>
<keyword evidence="1" id="KW-0347">Helicase</keyword>
<protein>
    <recommendedName>
        <fullName evidence="1">ATP-dependent DNA helicase</fullName>
        <ecNumber evidence="1">5.6.2.3</ecNumber>
    </recommendedName>
</protein>
<dbReference type="GO" id="GO:0000723">
    <property type="term" value="P:telomere maintenance"/>
    <property type="evidence" value="ECO:0007669"/>
    <property type="project" value="InterPro"/>
</dbReference>
<keyword evidence="1" id="KW-0378">Hydrolase</keyword>
<dbReference type="GO" id="GO:0006310">
    <property type="term" value="P:DNA recombination"/>
    <property type="evidence" value="ECO:0007669"/>
    <property type="project" value="UniProtKB-KW"/>
</dbReference>
<dbReference type="Gene3D" id="3.40.50.300">
    <property type="entry name" value="P-loop containing nucleotide triphosphate hydrolases"/>
    <property type="match status" value="1"/>
</dbReference>
<organism evidence="3 4">
    <name type="scientific">Eumeta variegata</name>
    <name type="common">Bagworm moth</name>
    <name type="synonym">Eumeta japonica</name>
    <dbReference type="NCBI Taxonomy" id="151549"/>
    <lineage>
        <taxon>Eukaryota</taxon>
        <taxon>Metazoa</taxon>
        <taxon>Ecdysozoa</taxon>
        <taxon>Arthropoda</taxon>
        <taxon>Hexapoda</taxon>
        <taxon>Insecta</taxon>
        <taxon>Pterygota</taxon>
        <taxon>Neoptera</taxon>
        <taxon>Endopterygota</taxon>
        <taxon>Lepidoptera</taxon>
        <taxon>Glossata</taxon>
        <taxon>Ditrysia</taxon>
        <taxon>Tineoidea</taxon>
        <taxon>Psychidae</taxon>
        <taxon>Oiketicinae</taxon>
        <taxon>Eumeta</taxon>
    </lineage>
</organism>
<dbReference type="GO" id="GO:0006281">
    <property type="term" value="P:DNA repair"/>
    <property type="evidence" value="ECO:0007669"/>
    <property type="project" value="UniProtKB-KW"/>
</dbReference>
<dbReference type="Pfam" id="PF05970">
    <property type="entry name" value="PIF1"/>
    <property type="match status" value="1"/>
</dbReference>
<keyword evidence="4" id="KW-1185">Reference proteome</keyword>
<dbReference type="GO" id="GO:0043139">
    <property type="term" value="F:5'-3' DNA helicase activity"/>
    <property type="evidence" value="ECO:0007669"/>
    <property type="project" value="UniProtKB-EC"/>
</dbReference>
<dbReference type="OrthoDB" id="272985at2759"/>
<keyword evidence="1" id="KW-0547">Nucleotide-binding</keyword>
<evidence type="ECO:0000259" key="2">
    <source>
        <dbReference type="Pfam" id="PF05970"/>
    </source>
</evidence>
<accession>A0A4C1SEK8</accession>
<sequence>MLLHHVRGPTSFQYLKTVDGVLKETYQAACRARGLLENDDHWENTLREASLSQCPLQLRELFVVILLFCQPSEPLKLWNIFKDDLCEDIRHRIRQQNQDITLPYNEDIYNEVRTESNAAETMTHRYDTNNLTAFVNENLPKLVPDQRHAFETIVDSVIHDKRKVFFLDAPGGTGKTFLANLILAKIRQSGKIAIAVASSGIAATLLKDGKTAHSTFKLPLSVNLEQQSTCSIRKMDLLVNYYKTPH</sequence>